<proteinExistence type="predicted"/>
<evidence type="ECO:0000313" key="2">
    <source>
        <dbReference type="Proteomes" id="UP001168972"/>
    </source>
</evidence>
<name>A0AA39EXB9_MICHY</name>
<protein>
    <submittedName>
        <fullName evidence="1">Uncharacterized protein</fullName>
    </submittedName>
</protein>
<keyword evidence="2" id="KW-1185">Reference proteome</keyword>
<evidence type="ECO:0000313" key="1">
    <source>
        <dbReference type="EMBL" id="KAK0157245.1"/>
    </source>
</evidence>
<comment type="caution">
    <text evidence="1">The sequence shown here is derived from an EMBL/GenBank/DDBJ whole genome shotgun (WGS) entry which is preliminary data.</text>
</comment>
<accession>A0AA39EXB9</accession>
<gene>
    <name evidence="1" type="ORF">PV327_011323</name>
</gene>
<feature type="non-terminal residue" evidence="1">
    <location>
        <position position="1"/>
    </location>
</feature>
<dbReference type="Proteomes" id="UP001168972">
    <property type="component" value="Unassembled WGS sequence"/>
</dbReference>
<organism evidence="1 2">
    <name type="scientific">Microctonus hyperodae</name>
    <name type="common">Parasitoid wasp</name>
    <dbReference type="NCBI Taxonomy" id="165561"/>
    <lineage>
        <taxon>Eukaryota</taxon>
        <taxon>Metazoa</taxon>
        <taxon>Ecdysozoa</taxon>
        <taxon>Arthropoda</taxon>
        <taxon>Hexapoda</taxon>
        <taxon>Insecta</taxon>
        <taxon>Pterygota</taxon>
        <taxon>Neoptera</taxon>
        <taxon>Endopterygota</taxon>
        <taxon>Hymenoptera</taxon>
        <taxon>Apocrita</taxon>
        <taxon>Ichneumonoidea</taxon>
        <taxon>Braconidae</taxon>
        <taxon>Euphorinae</taxon>
        <taxon>Microctonus</taxon>
    </lineage>
</organism>
<reference evidence="1" key="1">
    <citation type="journal article" date="2023" name="bioRxiv">
        <title>Scaffold-level genome assemblies of two parasitoid biocontrol wasps reveal the parthenogenesis mechanism and an associated novel virus.</title>
        <authorList>
            <person name="Inwood S."/>
            <person name="Skelly J."/>
            <person name="Guhlin J."/>
            <person name="Harrop T."/>
            <person name="Goldson S."/>
            <person name="Dearden P."/>
        </authorList>
    </citation>
    <scope>NUCLEOTIDE SEQUENCE</scope>
    <source>
        <strain evidence="1">Lincoln</strain>
        <tissue evidence="1">Whole body</tissue>
    </source>
</reference>
<dbReference type="AlphaFoldDB" id="A0AA39EXB9"/>
<reference evidence="1" key="2">
    <citation type="submission" date="2023-03" db="EMBL/GenBank/DDBJ databases">
        <authorList>
            <person name="Inwood S.N."/>
            <person name="Skelly J.G."/>
            <person name="Guhlin J."/>
            <person name="Harrop T.W.R."/>
            <person name="Goldson S.G."/>
            <person name="Dearden P.K."/>
        </authorList>
    </citation>
    <scope>NUCLEOTIDE SEQUENCE</scope>
    <source>
        <strain evidence="1">Lincoln</strain>
        <tissue evidence="1">Whole body</tissue>
    </source>
</reference>
<dbReference type="EMBL" id="JAQQBR010002189">
    <property type="protein sequence ID" value="KAK0157245.1"/>
    <property type="molecule type" value="Genomic_DNA"/>
</dbReference>
<sequence>LGSDICNAWTLCDGSELKKSNMALAQGYLPSSKKEMTVRSSTILNFDPENFDEADSKNIKKYTN</sequence>